<organism evidence="1 2">
    <name type="scientific">Streptomyces axinellae</name>
    <dbReference type="NCBI Taxonomy" id="552788"/>
    <lineage>
        <taxon>Bacteria</taxon>
        <taxon>Bacillati</taxon>
        <taxon>Actinomycetota</taxon>
        <taxon>Actinomycetes</taxon>
        <taxon>Kitasatosporales</taxon>
        <taxon>Streptomycetaceae</taxon>
        <taxon>Streptomyces</taxon>
    </lineage>
</organism>
<evidence type="ECO:0000313" key="2">
    <source>
        <dbReference type="Proteomes" id="UP001501447"/>
    </source>
</evidence>
<accession>A0ABP6CZM2</accession>
<gene>
    <name evidence="1" type="ORF">GCM10009863_51540</name>
</gene>
<dbReference type="EMBL" id="BAAARJ010000018">
    <property type="protein sequence ID" value="GAA2629808.1"/>
    <property type="molecule type" value="Genomic_DNA"/>
</dbReference>
<keyword evidence="2" id="KW-1185">Reference proteome</keyword>
<sequence length="78" mass="8659">MSHYLEDAAALLRKSAETNEKCYWGADRGRLAGDDRRLMEGRERIARQFAVLAAIDKGLLPAELTETVLDAIRKAGGR</sequence>
<dbReference type="Proteomes" id="UP001501447">
    <property type="component" value="Unassembled WGS sequence"/>
</dbReference>
<comment type="caution">
    <text evidence="1">The sequence shown here is derived from an EMBL/GenBank/DDBJ whole genome shotgun (WGS) entry which is preliminary data.</text>
</comment>
<name>A0ABP6CZM2_9ACTN</name>
<evidence type="ECO:0000313" key="1">
    <source>
        <dbReference type="EMBL" id="GAA2629808.1"/>
    </source>
</evidence>
<dbReference type="RefSeq" id="WP_344568923.1">
    <property type="nucleotide sequence ID" value="NZ_BAAARJ010000018.1"/>
</dbReference>
<protein>
    <submittedName>
        <fullName evidence="1">Uncharacterized protein</fullName>
    </submittedName>
</protein>
<proteinExistence type="predicted"/>
<reference evidence="2" key="1">
    <citation type="journal article" date="2019" name="Int. J. Syst. Evol. Microbiol.">
        <title>The Global Catalogue of Microorganisms (GCM) 10K type strain sequencing project: providing services to taxonomists for standard genome sequencing and annotation.</title>
        <authorList>
            <consortium name="The Broad Institute Genomics Platform"/>
            <consortium name="The Broad Institute Genome Sequencing Center for Infectious Disease"/>
            <person name="Wu L."/>
            <person name="Ma J."/>
        </authorList>
    </citation>
    <scope>NUCLEOTIDE SEQUENCE [LARGE SCALE GENOMIC DNA]</scope>
    <source>
        <strain evidence="2">JCM 16373</strain>
    </source>
</reference>